<dbReference type="NCBIfam" id="NF041551">
    <property type="entry name" value="YlcI_YnfO_N"/>
    <property type="match status" value="1"/>
</dbReference>
<dbReference type="RefSeq" id="WP_117283759.1">
    <property type="nucleotide sequence ID" value="NZ_JAMTCE010000004.1"/>
</dbReference>
<dbReference type="AlphaFoldDB" id="A0A3N0AVU6"/>
<organism evidence="1 2">
    <name type="scientific">Adlercreutzia equolifaciens subsp. celatus DSM 18785</name>
    <dbReference type="NCBI Taxonomy" id="1121021"/>
    <lineage>
        <taxon>Bacteria</taxon>
        <taxon>Bacillati</taxon>
        <taxon>Actinomycetota</taxon>
        <taxon>Coriobacteriia</taxon>
        <taxon>Eggerthellales</taxon>
        <taxon>Eggerthellaceae</taxon>
        <taxon>Adlercreutzia</taxon>
    </lineage>
</organism>
<name>A0A3N0AVU6_9ACTN</name>
<dbReference type="InterPro" id="IPR010985">
    <property type="entry name" value="Ribbon_hlx_hlx"/>
</dbReference>
<dbReference type="Proteomes" id="UP000278327">
    <property type="component" value="Unassembled WGS sequence"/>
</dbReference>
<sequence length="67" mass="7321">MKFTELVDSGASKTKLHEYLVDGEQTAITIRIPSNLKDAAAEAATLKGLSFSAFARMCMIDELVKED</sequence>
<dbReference type="GO" id="GO:0006355">
    <property type="term" value="P:regulation of DNA-templated transcription"/>
    <property type="evidence" value="ECO:0007669"/>
    <property type="project" value="InterPro"/>
</dbReference>
<evidence type="ECO:0000313" key="2">
    <source>
        <dbReference type="Proteomes" id="UP000278327"/>
    </source>
</evidence>
<accession>A0A3N0AVU6</accession>
<protein>
    <submittedName>
        <fullName evidence="1">Uncharacterized protein</fullName>
    </submittedName>
</protein>
<comment type="caution">
    <text evidence="1">The sequence shown here is derived from an EMBL/GenBank/DDBJ whole genome shotgun (WGS) entry which is preliminary data.</text>
</comment>
<proteinExistence type="predicted"/>
<evidence type="ECO:0000313" key="1">
    <source>
        <dbReference type="EMBL" id="RNL38694.1"/>
    </source>
</evidence>
<keyword evidence="2" id="KW-1185">Reference proteome</keyword>
<dbReference type="EMBL" id="QICA01000005">
    <property type="protein sequence ID" value="RNL38694.1"/>
    <property type="molecule type" value="Genomic_DNA"/>
</dbReference>
<gene>
    <name evidence="1" type="ORF">DMP10_04400</name>
</gene>
<reference evidence="1 2" key="1">
    <citation type="journal article" date="2019" name="Microbiol. Resour. Announc.">
        <title>Draft Genome Sequences of Type Strains of Gordonibacter faecihominis, Paraeggerthella hongkongensis, Parvibacter caecicola,Slackia equolifaciens, Slackia faecicanis, and Slackia isoflavoniconvertens.</title>
        <authorList>
            <person name="Danylec N."/>
            <person name="Stoll D.A."/>
            <person name="Dotsch A."/>
            <person name="Huch M."/>
        </authorList>
    </citation>
    <scope>NUCLEOTIDE SEQUENCE [LARGE SCALE GENOMIC DNA]</scope>
    <source>
        <strain evidence="1 2">DSM 18785</strain>
    </source>
</reference>
<dbReference type="SUPFAM" id="SSF47598">
    <property type="entry name" value="Ribbon-helix-helix"/>
    <property type="match status" value="1"/>
</dbReference>